<dbReference type="eggNOG" id="ENOG502QQMN">
    <property type="taxonomic scope" value="Eukaryota"/>
</dbReference>
<dbReference type="InterPro" id="IPR027417">
    <property type="entry name" value="P-loop_NTPase"/>
</dbReference>
<dbReference type="EMBL" id="CH476732">
    <property type="protein sequence ID" value="EIE76219.1"/>
    <property type="molecule type" value="Genomic_DNA"/>
</dbReference>
<dbReference type="GeneID" id="93607895"/>
<evidence type="ECO:0000313" key="2">
    <source>
        <dbReference type="EMBL" id="EIE76219.1"/>
    </source>
</evidence>
<feature type="region of interest" description="Disordered" evidence="1">
    <location>
        <begin position="1"/>
        <end position="32"/>
    </location>
</feature>
<dbReference type="OMA" id="HRVHINI"/>
<keyword evidence="3" id="KW-1185">Reference proteome</keyword>
<dbReference type="Proteomes" id="UP000009138">
    <property type="component" value="Unassembled WGS sequence"/>
</dbReference>
<dbReference type="VEuPathDB" id="FungiDB:RO3G_00923"/>
<protein>
    <submittedName>
        <fullName evidence="2">Uncharacterized protein</fullName>
    </submittedName>
</protein>
<evidence type="ECO:0000313" key="3">
    <source>
        <dbReference type="Proteomes" id="UP000009138"/>
    </source>
</evidence>
<dbReference type="AlphaFoldDB" id="I1BJ39"/>
<accession>I1BJ39</accession>
<evidence type="ECO:0000256" key="1">
    <source>
        <dbReference type="SAM" id="MobiDB-lite"/>
    </source>
</evidence>
<name>I1BJ39_RHIO9</name>
<proteinExistence type="predicted"/>
<gene>
    <name evidence="2" type="ORF">RO3G_00923</name>
</gene>
<sequence>MTPVSPVDFTLRRTKQPFGSSPSFYTKDQQPKRSSMTRIVQTLIIEDLDKAEESIQTILLDLMVNKELYLSNIRYNVPKPFFLIITVLPHDFNRLSINSQLEIKALAEKAKKVYVHIDISRYVRDIVVGIRTHPRVKGGVTARSSQDLVTVTGYFV</sequence>
<dbReference type="Gene3D" id="3.40.50.300">
    <property type="entry name" value="P-loop containing nucleotide triphosphate hydrolases"/>
    <property type="match status" value="1"/>
</dbReference>
<organism evidence="2 3">
    <name type="scientific">Rhizopus delemar (strain RA 99-880 / ATCC MYA-4621 / FGSC 9543 / NRRL 43880)</name>
    <name type="common">Mucormycosis agent</name>
    <name type="synonym">Rhizopus arrhizus var. delemar</name>
    <dbReference type="NCBI Taxonomy" id="246409"/>
    <lineage>
        <taxon>Eukaryota</taxon>
        <taxon>Fungi</taxon>
        <taxon>Fungi incertae sedis</taxon>
        <taxon>Mucoromycota</taxon>
        <taxon>Mucoromycotina</taxon>
        <taxon>Mucoromycetes</taxon>
        <taxon>Mucorales</taxon>
        <taxon>Mucorineae</taxon>
        <taxon>Rhizopodaceae</taxon>
        <taxon>Rhizopus</taxon>
    </lineage>
</organism>
<feature type="compositionally biased region" description="Polar residues" evidence="1">
    <location>
        <begin position="17"/>
        <end position="32"/>
    </location>
</feature>
<dbReference type="RefSeq" id="XP_067511615.1">
    <property type="nucleotide sequence ID" value="XM_067655514.1"/>
</dbReference>
<dbReference type="InParanoid" id="I1BJ39"/>
<dbReference type="OrthoDB" id="5582146at2759"/>
<reference evidence="2 3" key="1">
    <citation type="journal article" date="2009" name="PLoS Genet.">
        <title>Genomic analysis of the basal lineage fungus Rhizopus oryzae reveals a whole-genome duplication.</title>
        <authorList>
            <person name="Ma L.-J."/>
            <person name="Ibrahim A.S."/>
            <person name="Skory C."/>
            <person name="Grabherr M.G."/>
            <person name="Burger G."/>
            <person name="Butler M."/>
            <person name="Elias M."/>
            <person name="Idnurm A."/>
            <person name="Lang B.F."/>
            <person name="Sone T."/>
            <person name="Abe A."/>
            <person name="Calvo S.E."/>
            <person name="Corrochano L.M."/>
            <person name="Engels R."/>
            <person name="Fu J."/>
            <person name="Hansberg W."/>
            <person name="Kim J.-M."/>
            <person name="Kodira C.D."/>
            <person name="Koehrsen M.J."/>
            <person name="Liu B."/>
            <person name="Miranda-Saavedra D."/>
            <person name="O'Leary S."/>
            <person name="Ortiz-Castellanos L."/>
            <person name="Poulter R."/>
            <person name="Rodriguez-Romero J."/>
            <person name="Ruiz-Herrera J."/>
            <person name="Shen Y.-Q."/>
            <person name="Zeng Q."/>
            <person name="Galagan J."/>
            <person name="Birren B.W."/>
            <person name="Cuomo C.A."/>
            <person name="Wickes B.L."/>
        </authorList>
    </citation>
    <scope>NUCLEOTIDE SEQUENCE [LARGE SCALE GENOMIC DNA]</scope>
    <source>
        <strain evidence="3">RA 99-880 / ATCC MYA-4621 / FGSC 9543 / NRRL 43880</strain>
    </source>
</reference>